<dbReference type="GeneID" id="84808098"/>
<name>A0A250FQT3_9FLAO</name>
<dbReference type="KEGG" id="cgh:CGC50_05935"/>
<sequence>MKILLLSDTHSYIDEAILQHALWADEVWHAGDFGSLAVAEQLQAVKPLRGVYGNIDGTEIRALFPERQLFECEGVRVAMIHIGGYPSHYAKGIPQWLVQEKPKIFIAGHSHILKVIYDKKYELLHLNPGAIGKYGAQKSRTMLRFEITEGNISHMEVVEYDK</sequence>
<dbReference type="Pfam" id="PF12850">
    <property type="entry name" value="Metallophos_2"/>
    <property type="match status" value="1"/>
</dbReference>
<evidence type="ECO:0000259" key="3">
    <source>
        <dbReference type="Pfam" id="PF12850"/>
    </source>
</evidence>
<accession>A0A250FQT3</accession>
<dbReference type="RefSeq" id="WP_095910084.1">
    <property type="nucleotide sequence ID" value="NZ_CALAHR010000019.1"/>
</dbReference>
<dbReference type="OrthoDB" id="9785951at2"/>
<dbReference type="SUPFAM" id="SSF56300">
    <property type="entry name" value="Metallo-dependent phosphatases"/>
    <property type="match status" value="1"/>
</dbReference>
<reference evidence="5" key="1">
    <citation type="submission" date="2017-06" db="EMBL/GenBank/DDBJ databases">
        <title>Capnocytophaga spp. assemblies.</title>
        <authorList>
            <person name="Gulvik C.A."/>
        </authorList>
    </citation>
    <scope>NUCLEOTIDE SEQUENCE [LARGE SCALE GENOMIC DNA]</scope>
    <source>
        <strain evidence="5">H1496</strain>
    </source>
</reference>
<dbReference type="Gene3D" id="3.60.21.10">
    <property type="match status" value="1"/>
</dbReference>
<proteinExistence type="inferred from homology"/>
<evidence type="ECO:0000313" key="5">
    <source>
        <dbReference type="Proteomes" id="UP000217250"/>
    </source>
</evidence>
<dbReference type="InterPro" id="IPR024654">
    <property type="entry name" value="Calcineurin-like_PHP_lpxH"/>
</dbReference>
<dbReference type="Proteomes" id="UP000217250">
    <property type="component" value="Chromosome"/>
</dbReference>
<dbReference type="InterPro" id="IPR000979">
    <property type="entry name" value="Phosphodiesterase_MJ0936/Vps29"/>
</dbReference>
<protein>
    <recommendedName>
        <fullName evidence="2">Phosphoesterase</fullName>
        <ecNumber evidence="2">3.1.4.-</ecNumber>
    </recommendedName>
</protein>
<organism evidence="4 5">
    <name type="scientific">Capnocytophaga gingivalis</name>
    <dbReference type="NCBI Taxonomy" id="1017"/>
    <lineage>
        <taxon>Bacteria</taxon>
        <taxon>Pseudomonadati</taxon>
        <taxon>Bacteroidota</taxon>
        <taxon>Flavobacteriia</taxon>
        <taxon>Flavobacteriales</taxon>
        <taxon>Flavobacteriaceae</taxon>
        <taxon>Capnocytophaga</taxon>
    </lineage>
</organism>
<dbReference type="EC" id="3.1.4.-" evidence="2"/>
<evidence type="ECO:0000256" key="1">
    <source>
        <dbReference type="ARBA" id="ARBA00008950"/>
    </source>
</evidence>
<dbReference type="EMBL" id="CP022386">
    <property type="protein sequence ID" value="ATA86745.1"/>
    <property type="molecule type" value="Genomic_DNA"/>
</dbReference>
<dbReference type="GO" id="GO:0016787">
    <property type="term" value="F:hydrolase activity"/>
    <property type="evidence" value="ECO:0007669"/>
    <property type="project" value="UniProtKB-UniRule"/>
</dbReference>
<comment type="similarity">
    <text evidence="1 2">Belongs to the metallophosphoesterase superfamily. YfcE family.</text>
</comment>
<dbReference type="GO" id="GO:0046872">
    <property type="term" value="F:metal ion binding"/>
    <property type="evidence" value="ECO:0007669"/>
    <property type="project" value="UniProtKB-KW"/>
</dbReference>
<dbReference type="InterPro" id="IPR029052">
    <property type="entry name" value="Metallo-depent_PP-like"/>
</dbReference>
<comment type="cofactor">
    <cofactor evidence="2">
        <name>a divalent metal cation</name>
        <dbReference type="ChEBI" id="CHEBI:60240"/>
    </cofactor>
</comment>
<evidence type="ECO:0000256" key="2">
    <source>
        <dbReference type="RuleBase" id="RU362039"/>
    </source>
</evidence>
<gene>
    <name evidence="4" type="ORF">CGC50_05935</name>
</gene>
<feature type="domain" description="Calcineurin-like phosphoesterase" evidence="3">
    <location>
        <begin position="1"/>
        <end position="149"/>
    </location>
</feature>
<evidence type="ECO:0000313" key="4">
    <source>
        <dbReference type="EMBL" id="ATA86745.1"/>
    </source>
</evidence>
<dbReference type="AlphaFoldDB" id="A0A250FQT3"/>
<dbReference type="NCBIfam" id="TIGR00040">
    <property type="entry name" value="yfcE"/>
    <property type="match status" value="1"/>
</dbReference>
<keyword evidence="2" id="KW-0479">Metal-binding</keyword>